<dbReference type="InterPro" id="IPR041581">
    <property type="entry name" value="Glyoxalase_6"/>
</dbReference>
<dbReference type="SUPFAM" id="SSF54593">
    <property type="entry name" value="Glyoxalase/Bleomycin resistance protein/Dihydroxybiphenyl dioxygenase"/>
    <property type="match status" value="1"/>
</dbReference>
<dbReference type="AlphaFoldDB" id="A0A560WAN6"/>
<keyword evidence="5" id="KW-0456">Lyase</keyword>
<evidence type="ECO:0000256" key="2">
    <source>
        <dbReference type="ARBA" id="ARBA00006472"/>
    </source>
</evidence>
<comment type="caution">
    <text evidence="7">The sequence shown here is derived from an EMBL/GenBank/DDBJ whole genome shotgun (WGS) entry which is preliminary data.</text>
</comment>
<organism evidence="7 8">
    <name type="scientific">Marihabitans asiaticum</name>
    <dbReference type="NCBI Taxonomy" id="415218"/>
    <lineage>
        <taxon>Bacteria</taxon>
        <taxon>Bacillati</taxon>
        <taxon>Actinomycetota</taxon>
        <taxon>Actinomycetes</taxon>
        <taxon>Micrococcales</taxon>
        <taxon>Intrasporangiaceae</taxon>
        <taxon>Marihabitans</taxon>
    </lineage>
</organism>
<dbReference type="PANTHER" id="PTHR12599:SF0">
    <property type="entry name" value="PTERIN-4-ALPHA-CARBINOLAMINE DEHYDRATASE"/>
    <property type="match status" value="1"/>
</dbReference>
<accession>A0A560WAN6</accession>
<dbReference type="InterPro" id="IPR036428">
    <property type="entry name" value="PCD_sf"/>
</dbReference>
<comment type="catalytic activity">
    <reaction evidence="1">
        <text>(4aS,6R)-4a-hydroxy-L-erythro-5,6,7,8-tetrahydrobiopterin = (6R)-L-erythro-6,7-dihydrobiopterin + H2O</text>
        <dbReference type="Rhea" id="RHEA:11920"/>
        <dbReference type="ChEBI" id="CHEBI:15377"/>
        <dbReference type="ChEBI" id="CHEBI:15642"/>
        <dbReference type="ChEBI" id="CHEBI:43120"/>
        <dbReference type="EC" id="4.2.1.96"/>
    </reaction>
</comment>
<dbReference type="PANTHER" id="PTHR12599">
    <property type="entry name" value="PTERIN-4-ALPHA-CARBINOLAMINE DEHYDRATASE"/>
    <property type="match status" value="1"/>
</dbReference>
<dbReference type="GO" id="GO:0008124">
    <property type="term" value="F:4-alpha-hydroxytetrahydrobiopterin dehydratase activity"/>
    <property type="evidence" value="ECO:0007669"/>
    <property type="project" value="UniProtKB-EC"/>
</dbReference>
<comment type="similarity">
    <text evidence="2">Belongs to the pterin-4-alpha-carbinolamine dehydratase family.</text>
</comment>
<dbReference type="GO" id="GO:0006729">
    <property type="term" value="P:tetrahydrobiopterin biosynthetic process"/>
    <property type="evidence" value="ECO:0007669"/>
    <property type="project" value="InterPro"/>
</dbReference>
<evidence type="ECO:0000256" key="3">
    <source>
        <dbReference type="ARBA" id="ARBA00013252"/>
    </source>
</evidence>
<reference evidence="7 8" key="1">
    <citation type="submission" date="2019-06" db="EMBL/GenBank/DDBJ databases">
        <title>Sequencing the genomes of 1000 actinobacteria strains.</title>
        <authorList>
            <person name="Klenk H.-P."/>
        </authorList>
    </citation>
    <scope>NUCLEOTIDE SEQUENCE [LARGE SCALE GENOMIC DNA]</scope>
    <source>
        <strain evidence="7 8">DSM 18935</strain>
    </source>
</reference>
<sequence length="221" mass="23501">MSTLSTAEILDLDLPDWRPVGGALRTRFVTKGFTAGMELLRAITPLAEEANHHPDVTLTWPHVDIALVTHDAGGLTGKDVDLARAISAVAAEQGVPADPSVVQVLEVALDTGDHEAIEPFWSAVLTGAPDNVTDHEVIDPTGQLPGLWLQASESAGEGSEKQPAMRFHLDVYVPHDQAKARVEAAVAAGGRVTQTRFEPSWTVLEDTHGNTACVCTDLPHG</sequence>
<dbReference type="Gene3D" id="3.30.1360.20">
    <property type="entry name" value="Transcriptional coactivator/pterin dehydratase"/>
    <property type="match status" value="1"/>
</dbReference>
<evidence type="ECO:0000256" key="4">
    <source>
        <dbReference type="ARBA" id="ARBA00021735"/>
    </source>
</evidence>
<dbReference type="OrthoDB" id="15077at2"/>
<evidence type="ECO:0000313" key="8">
    <source>
        <dbReference type="Proteomes" id="UP000315628"/>
    </source>
</evidence>
<keyword evidence="8" id="KW-1185">Reference proteome</keyword>
<dbReference type="EMBL" id="VIUW01000003">
    <property type="protein sequence ID" value="TWD14691.1"/>
    <property type="molecule type" value="Genomic_DNA"/>
</dbReference>
<protein>
    <recommendedName>
        <fullName evidence="4">Putative pterin-4-alpha-carbinolamine dehydratase</fullName>
        <ecNumber evidence="3">4.2.1.96</ecNumber>
    </recommendedName>
</protein>
<proteinExistence type="inferred from homology"/>
<dbReference type="SUPFAM" id="SSF55248">
    <property type="entry name" value="PCD-like"/>
    <property type="match status" value="1"/>
</dbReference>
<dbReference type="RefSeq" id="WP_144857535.1">
    <property type="nucleotide sequence ID" value="NZ_BAAAYT010000002.1"/>
</dbReference>
<dbReference type="NCBIfam" id="NF002017">
    <property type="entry name" value="PRK00823.1-2"/>
    <property type="match status" value="1"/>
</dbReference>
<dbReference type="EC" id="4.2.1.96" evidence="3"/>
<dbReference type="Gene3D" id="3.10.180.10">
    <property type="entry name" value="2,3-Dihydroxybiphenyl 1,2-Dioxygenase, domain 1"/>
    <property type="match status" value="1"/>
</dbReference>
<dbReference type="InterPro" id="IPR029068">
    <property type="entry name" value="Glyas_Bleomycin-R_OHBP_Dase"/>
</dbReference>
<dbReference type="Pfam" id="PF01329">
    <property type="entry name" value="Pterin_4a"/>
    <property type="match status" value="1"/>
</dbReference>
<name>A0A560WAN6_9MICO</name>
<evidence type="ECO:0000256" key="1">
    <source>
        <dbReference type="ARBA" id="ARBA00001554"/>
    </source>
</evidence>
<dbReference type="Pfam" id="PF18029">
    <property type="entry name" value="Glyoxalase_6"/>
    <property type="match status" value="1"/>
</dbReference>
<dbReference type="Proteomes" id="UP000315628">
    <property type="component" value="Unassembled WGS sequence"/>
</dbReference>
<dbReference type="CDD" id="cd00488">
    <property type="entry name" value="PCD_DCoH"/>
    <property type="match status" value="1"/>
</dbReference>
<feature type="domain" description="Glyoxalase-like" evidence="6">
    <location>
        <begin position="107"/>
        <end position="215"/>
    </location>
</feature>
<dbReference type="InterPro" id="IPR001533">
    <property type="entry name" value="Pterin_deHydtase"/>
</dbReference>
<evidence type="ECO:0000256" key="5">
    <source>
        <dbReference type="ARBA" id="ARBA00023239"/>
    </source>
</evidence>
<evidence type="ECO:0000259" key="6">
    <source>
        <dbReference type="Pfam" id="PF18029"/>
    </source>
</evidence>
<gene>
    <name evidence="7" type="ORF">FB557_2115</name>
</gene>
<evidence type="ECO:0000313" key="7">
    <source>
        <dbReference type="EMBL" id="TWD14691.1"/>
    </source>
</evidence>